<sequence>MDWSRTKTIFIIVFSILNVFLMSLYLDRYNESIGLESTLNGSTTIEDRLGTESIEFPRMTNMPKEVAYVSGTVHMFTDEELESLENVAARSETEGVLEAVLLEPVSVTEDTSLEEIIQEHAYRGNEYKIWSTNAEDRTALLFQQVNERSVYHNSRANIVVTWNENNEVTSFTQTYLDDLEDYNEERSLISYMSAIEVLYNRALLLPQSTVTEVNLGYSTLAQLGETQVFSPTWSVKVELADGTMEEYFVNAIDSRILDIPIDAVESEETEE</sequence>
<dbReference type="RefSeq" id="WP_100353866.1">
    <property type="nucleotide sequence ID" value="NZ_PCGR01000003.1"/>
</dbReference>
<proteinExistence type="predicted"/>
<keyword evidence="1" id="KW-0472">Membrane</keyword>
<dbReference type="OrthoDB" id="2388036at2"/>
<comment type="caution">
    <text evidence="3">The sequence shown here is derived from an EMBL/GenBank/DDBJ whole genome shotgun (WGS) entry which is preliminary data.</text>
</comment>
<keyword evidence="1" id="KW-1133">Transmembrane helix</keyword>
<reference evidence="3 4" key="1">
    <citation type="submission" date="2017-10" db="EMBL/GenBank/DDBJ databases">
        <title>Draft genome of Chryseomicrobium casticus sp. nov.</title>
        <authorList>
            <person name="Chakraborty R."/>
            <person name="Saha T."/>
        </authorList>
    </citation>
    <scope>NUCLEOTIDE SEQUENCE [LARGE SCALE GENOMIC DNA]</scope>
    <source>
        <strain evidence="3 4">ET03</strain>
    </source>
</reference>
<dbReference type="Proteomes" id="UP000228680">
    <property type="component" value="Unassembled WGS sequence"/>
</dbReference>
<gene>
    <name evidence="3" type="ORF">CQS04_09200</name>
</gene>
<dbReference type="Gene3D" id="2.40.128.690">
    <property type="entry name" value="YycH protein, domain 3-like"/>
    <property type="match status" value="1"/>
</dbReference>
<dbReference type="InterPro" id="IPR018604">
    <property type="entry name" value="YycI-like"/>
</dbReference>
<keyword evidence="4" id="KW-1185">Reference proteome</keyword>
<evidence type="ECO:0000313" key="4">
    <source>
        <dbReference type="Proteomes" id="UP000228680"/>
    </source>
</evidence>
<protein>
    <recommendedName>
        <fullName evidence="2">Regulatory protein YycH-like domain-containing protein</fullName>
    </recommendedName>
</protein>
<dbReference type="GO" id="GO:0016020">
    <property type="term" value="C:membrane"/>
    <property type="evidence" value="ECO:0007669"/>
    <property type="project" value="InterPro"/>
</dbReference>
<organism evidence="3 4">
    <name type="scientific">Chryseomicrobium excrementi</name>
    <dbReference type="NCBI Taxonomy" id="2041346"/>
    <lineage>
        <taxon>Bacteria</taxon>
        <taxon>Bacillati</taxon>
        <taxon>Bacillota</taxon>
        <taxon>Bacilli</taxon>
        <taxon>Bacillales</taxon>
        <taxon>Caryophanaceae</taxon>
        <taxon>Chryseomicrobium</taxon>
    </lineage>
</organism>
<accession>A0A2M9EXZ9</accession>
<evidence type="ECO:0000259" key="2">
    <source>
        <dbReference type="Pfam" id="PF09648"/>
    </source>
</evidence>
<name>A0A2M9EXZ9_9BACL</name>
<keyword evidence="1" id="KW-0812">Transmembrane</keyword>
<dbReference type="AlphaFoldDB" id="A0A2M9EXZ9"/>
<evidence type="ECO:0000256" key="1">
    <source>
        <dbReference type="SAM" id="Phobius"/>
    </source>
</evidence>
<feature type="domain" description="Regulatory protein YycH-like" evidence="2">
    <location>
        <begin position="39"/>
        <end position="252"/>
    </location>
</feature>
<dbReference type="Pfam" id="PF09648">
    <property type="entry name" value="YycI"/>
    <property type="match status" value="1"/>
</dbReference>
<feature type="transmembrane region" description="Helical" evidence="1">
    <location>
        <begin position="9"/>
        <end position="26"/>
    </location>
</feature>
<dbReference type="EMBL" id="PCGR01000003">
    <property type="protein sequence ID" value="PJK16086.1"/>
    <property type="molecule type" value="Genomic_DNA"/>
</dbReference>
<evidence type="ECO:0000313" key="3">
    <source>
        <dbReference type="EMBL" id="PJK16086.1"/>
    </source>
</evidence>